<comment type="caution">
    <text evidence="1">The sequence shown here is derived from an EMBL/GenBank/DDBJ whole genome shotgun (WGS) entry which is preliminary data.</text>
</comment>
<organism evidence="1 2">
    <name type="scientific">Brassica cretica</name>
    <name type="common">Mustard</name>
    <dbReference type="NCBI Taxonomy" id="69181"/>
    <lineage>
        <taxon>Eukaryota</taxon>
        <taxon>Viridiplantae</taxon>
        <taxon>Streptophyta</taxon>
        <taxon>Embryophyta</taxon>
        <taxon>Tracheophyta</taxon>
        <taxon>Spermatophyta</taxon>
        <taxon>Magnoliopsida</taxon>
        <taxon>eudicotyledons</taxon>
        <taxon>Gunneridae</taxon>
        <taxon>Pentapetalae</taxon>
        <taxon>rosids</taxon>
        <taxon>malvids</taxon>
        <taxon>Brassicales</taxon>
        <taxon>Brassicaceae</taxon>
        <taxon>Brassiceae</taxon>
        <taxon>Brassica</taxon>
    </lineage>
</organism>
<dbReference type="EMBL" id="QGKW02001911">
    <property type="protein sequence ID" value="KAF2566368.1"/>
    <property type="molecule type" value="Genomic_DNA"/>
</dbReference>
<protein>
    <submittedName>
        <fullName evidence="1">Uncharacterized protein</fullName>
    </submittedName>
</protein>
<reference evidence="1" key="1">
    <citation type="submission" date="2019-12" db="EMBL/GenBank/DDBJ databases">
        <title>Genome sequencing and annotation of Brassica cretica.</title>
        <authorList>
            <person name="Studholme D.J."/>
            <person name="Sarris P.F."/>
        </authorList>
    </citation>
    <scope>NUCLEOTIDE SEQUENCE</scope>
    <source>
        <strain evidence="1">PFS-001/15</strain>
        <tissue evidence="1">Leaf</tissue>
    </source>
</reference>
<evidence type="ECO:0000313" key="1">
    <source>
        <dbReference type="EMBL" id="KAF2566368.1"/>
    </source>
</evidence>
<proteinExistence type="predicted"/>
<dbReference type="AlphaFoldDB" id="A0A8S9I9T2"/>
<name>A0A8S9I9T2_BRACR</name>
<gene>
    <name evidence="1" type="ORF">F2Q68_00026665</name>
</gene>
<accession>A0A8S9I9T2</accession>
<sequence length="197" mass="21454">MESEDPKLSEEAIQLPIEQPPSLSERLLIPTLLAVPPKLLGADPLTGRPKIAGEVLEDMRIYIITTDGPERLARKERVKSSLRDLQDDVLGQKAFLSLQPLPVVSDDLDKGKGIVFDFSAKSDKTTPGEKLMAGAIAVDVEFSASGGAKGGLRRMRHSFGWRSLGRLGGGAWVLRDEKCKVILHGRRAFSEIGSEEP</sequence>
<evidence type="ECO:0000313" key="2">
    <source>
        <dbReference type="Proteomes" id="UP000712281"/>
    </source>
</evidence>
<dbReference type="Proteomes" id="UP000712281">
    <property type="component" value="Unassembled WGS sequence"/>
</dbReference>